<feature type="repeat" description="TPR" evidence="8">
    <location>
        <begin position="692"/>
        <end position="725"/>
    </location>
</feature>
<dbReference type="AlphaFoldDB" id="A0A2M7D8B9"/>
<dbReference type="InterPro" id="IPR011990">
    <property type="entry name" value="TPR-like_helical_dom_sf"/>
</dbReference>
<dbReference type="GO" id="GO:0016020">
    <property type="term" value="C:membrane"/>
    <property type="evidence" value="ECO:0007669"/>
    <property type="project" value="UniProtKB-SubCell"/>
</dbReference>
<feature type="transmembrane region" description="Helical" evidence="9">
    <location>
        <begin position="35"/>
        <end position="54"/>
    </location>
</feature>
<evidence type="ECO:0000256" key="5">
    <source>
        <dbReference type="ARBA" id="ARBA00022989"/>
    </source>
</evidence>
<feature type="repeat" description="TPR" evidence="8">
    <location>
        <begin position="624"/>
        <end position="657"/>
    </location>
</feature>
<gene>
    <name evidence="10" type="ORF">COS26_01065</name>
</gene>
<feature type="repeat" description="TPR" evidence="8">
    <location>
        <begin position="726"/>
        <end position="759"/>
    </location>
</feature>
<dbReference type="Proteomes" id="UP000230304">
    <property type="component" value="Unassembled WGS sequence"/>
</dbReference>
<comment type="subcellular location">
    <subcellularLocation>
        <location evidence="1">Membrane</location>
        <topology evidence="1">Single-pass membrane protein</topology>
    </subcellularLocation>
</comment>
<dbReference type="PROSITE" id="PS50293">
    <property type="entry name" value="TPR_REGION"/>
    <property type="match status" value="2"/>
</dbReference>
<keyword evidence="2 9" id="KW-0812">Transmembrane</keyword>
<feature type="transmembrane region" description="Helical" evidence="9">
    <location>
        <begin position="283"/>
        <end position="299"/>
    </location>
</feature>
<dbReference type="PROSITE" id="PS50005">
    <property type="entry name" value="TPR"/>
    <property type="match status" value="3"/>
</dbReference>
<keyword evidence="5 9" id="KW-1133">Transmembrane helix</keyword>
<evidence type="ECO:0000313" key="11">
    <source>
        <dbReference type="Proteomes" id="UP000230304"/>
    </source>
</evidence>
<keyword evidence="4 8" id="KW-0802">TPR repeat</keyword>
<dbReference type="SUPFAM" id="SSF48452">
    <property type="entry name" value="TPR-like"/>
    <property type="match status" value="1"/>
</dbReference>
<sequence length="770" mass="86861">MYNRIIKLSIYLLVFLLPLFFLPFSFEAFEFNKQYLLFFLVSVGLFFWIAKMVLVDKEIRFKRSPLDIFILAFLFIAILSAIFSVDKSSSLFGFYGRFSDGLIGLLSLGIFYFLIINNVFPSGEPPINADKKSAKINQKSASVLSVNGLIRTLMWSVFFVILTSYLSIFGIWARLANFQFSIANFQFKMPLVMQQWTFNPAAGSFEGLAVFLAIIIALLTGYLIKGGKKEFNSVFLWILFLASLILLIIVDFTPSWIVIIGSLGFFVLITLWKRIFKAEVNKLLLPIFLIILGGVFFFFNTSGLQTSLFKYQLPREQVLNPGLSWEVGLKGAVENIKSGFLGSGIGTWHYDFSKLKPMSFNQSLLWQIRFDRAGSYIPEILGTTGFLGILSYLALIGLTLMISYFFLQQNRSGIPLLMAFLALIISQFIYYQNTILAFVFWLILGLSVVIWQKPVREKTITFKDFPELSLVFSALLIVLGLGFLGTYFFAAKFYLADIHYKNAGGENLTQNLEKAVSLNPYQPQYKIVLARNYLSKVTAETQKPQDQRDQTALSANVYLAITYGKGGQVGGTNIKGATELAPNRVAAWETLGMIYRDIQGVATGALEWGIKSFEKAISLESANPVLHTELGKLYLVSEDAEKAKTEFTKAIELKSDYTDASIQMALMYERENNTEESIRQMGSLANGDPFNPEVLFQLGRLYFNNNQIDEAITQFERVISLMPNHSNAHYSLGVAYQKKGEKTKALQEFEKVQELNPGNADVQAKIESLK</sequence>
<feature type="transmembrane region" description="Helical" evidence="9">
    <location>
        <begin position="231"/>
        <end position="250"/>
    </location>
</feature>
<evidence type="ECO:0000256" key="3">
    <source>
        <dbReference type="ARBA" id="ARBA00022737"/>
    </source>
</evidence>
<dbReference type="GO" id="GO:0008320">
    <property type="term" value="F:protein transmembrane transporter activity"/>
    <property type="evidence" value="ECO:0007669"/>
    <property type="project" value="TreeGrafter"/>
</dbReference>
<dbReference type="PANTHER" id="PTHR46208:SF1">
    <property type="entry name" value="MITOCHONDRIAL IMPORT RECEPTOR SUBUNIT TOM70"/>
    <property type="match status" value="1"/>
</dbReference>
<comment type="caution">
    <text evidence="10">The sequence shown here is derived from an EMBL/GenBank/DDBJ whole genome shotgun (WGS) entry which is preliminary data.</text>
</comment>
<dbReference type="GO" id="GO:0030943">
    <property type="term" value="F:mitochondrion targeting sequence binding"/>
    <property type="evidence" value="ECO:0007669"/>
    <property type="project" value="TreeGrafter"/>
</dbReference>
<evidence type="ECO:0000256" key="7">
    <source>
        <dbReference type="ARBA" id="ARBA00038030"/>
    </source>
</evidence>
<feature type="transmembrane region" description="Helical" evidence="9">
    <location>
        <begin position="386"/>
        <end position="407"/>
    </location>
</feature>
<evidence type="ECO:0000256" key="2">
    <source>
        <dbReference type="ARBA" id="ARBA00022692"/>
    </source>
</evidence>
<evidence type="ECO:0000256" key="8">
    <source>
        <dbReference type="PROSITE-ProRule" id="PRU00339"/>
    </source>
</evidence>
<reference evidence="11" key="1">
    <citation type="submission" date="2017-09" db="EMBL/GenBank/DDBJ databases">
        <title>Depth-based differentiation of microbial function through sediment-hosted aquifers and enrichment of novel symbionts in the deep terrestrial subsurface.</title>
        <authorList>
            <person name="Probst A.J."/>
            <person name="Ladd B."/>
            <person name="Jarett J.K."/>
            <person name="Geller-Mcgrath D.E."/>
            <person name="Sieber C.M.K."/>
            <person name="Emerson J.B."/>
            <person name="Anantharaman K."/>
            <person name="Thomas B.C."/>
            <person name="Malmstrom R."/>
            <person name="Stieglmeier M."/>
            <person name="Klingl A."/>
            <person name="Woyke T."/>
            <person name="Ryan C.M."/>
            <person name="Banfield J.F."/>
        </authorList>
    </citation>
    <scope>NUCLEOTIDE SEQUENCE [LARGE SCALE GENOMIC DNA]</scope>
</reference>
<dbReference type="Pfam" id="PF13414">
    <property type="entry name" value="TPR_11"/>
    <property type="match status" value="1"/>
</dbReference>
<evidence type="ECO:0000256" key="1">
    <source>
        <dbReference type="ARBA" id="ARBA00004167"/>
    </source>
</evidence>
<feature type="transmembrane region" description="Helical" evidence="9">
    <location>
        <begin position="468"/>
        <end position="490"/>
    </location>
</feature>
<feature type="transmembrane region" description="Helical" evidence="9">
    <location>
        <begin position="414"/>
        <end position="432"/>
    </location>
</feature>
<feature type="transmembrane region" description="Helical" evidence="9">
    <location>
        <begin position="9"/>
        <end position="29"/>
    </location>
</feature>
<accession>A0A2M7D8B9</accession>
<feature type="transmembrane region" description="Helical" evidence="9">
    <location>
        <begin position="141"/>
        <end position="172"/>
    </location>
</feature>
<dbReference type="PANTHER" id="PTHR46208">
    <property type="entry name" value="MITOCHONDRIAL IMPORT RECEPTOR SUBUNIT TOM70"/>
    <property type="match status" value="1"/>
</dbReference>
<evidence type="ECO:0000256" key="4">
    <source>
        <dbReference type="ARBA" id="ARBA00022803"/>
    </source>
</evidence>
<organism evidence="10 11">
    <name type="scientific">Candidatus Nealsonbacteria bacterium CG02_land_8_20_14_3_00_40_11</name>
    <dbReference type="NCBI Taxonomy" id="1974700"/>
    <lineage>
        <taxon>Bacteria</taxon>
        <taxon>Candidatus Nealsoniibacteriota</taxon>
    </lineage>
</organism>
<comment type="similarity">
    <text evidence="7">Belongs to the Tom70 family.</text>
</comment>
<feature type="transmembrane region" description="Helical" evidence="9">
    <location>
        <begin position="438"/>
        <end position="456"/>
    </location>
</feature>
<name>A0A2M7D8B9_9BACT</name>
<dbReference type="EMBL" id="PEUA01000023">
    <property type="protein sequence ID" value="PIV43183.1"/>
    <property type="molecule type" value="Genomic_DNA"/>
</dbReference>
<feature type="transmembrane region" description="Helical" evidence="9">
    <location>
        <begin position="66"/>
        <end position="85"/>
    </location>
</feature>
<keyword evidence="6 9" id="KW-0472">Membrane</keyword>
<proteinExistence type="inferred from homology"/>
<keyword evidence="3" id="KW-0677">Repeat</keyword>
<dbReference type="Pfam" id="PF13181">
    <property type="entry name" value="TPR_8"/>
    <property type="match status" value="1"/>
</dbReference>
<feature type="transmembrane region" description="Helical" evidence="9">
    <location>
        <begin position="256"/>
        <end position="276"/>
    </location>
</feature>
<evidence type="ECO:0000256" key="6">
    <source>
        <dbReference type="ARBA" id="ARBA00023136"/>
    </source>
</evidence>
<dbReference type="SMART" id="SM00028">
    <property type="entry name" value="TPR"/>
    <property type="match status" value="3"/>
</dbReference>
<dbReference type="Gene3D" id="1.25.40.10">
    <property type="entry name" value="Tetratricopeptide repeat domain"/>
    <property type="match status" value="1"/>
</dbReference>
<dbReference type="GO" id="GO:0030150">
    <property type="term" value="P:protein import into mitochondrial matrix"/>
    <property type="evidence" value="ECO:0007669"/>
    <property type="project" value="TreeGrafter"/>
</dbReference>
<dbReference type="InterPro" id="IPR019734">
    <property type="entry name" value="TPR_rpt"/>
</dbReference>
<protein>
    <submittedName>
        <fullName evidence="10">Uncharacterized protein</fullName>
    </submittedName>
</protein>
<evidence type="ECO:0000256" key="9">
    <source>
        <dbReference type="SAM" id="Phobius"/>
    </source>
</evidence>
<evidence type="ECO:0000313" key="10">
    <source>
        <dbReference type="EMBL" id="PIV43183.1"/>
    </source>
</evidence>
<feature type="transmembrane region" description="Helical" evidence="9">
    <location>
        <begin position="101"/>
        <end position="120"/>
    </location>
</feature>
<feature type="transmembrane region" description="Helical" evidence="9">
    <location>
        <begin position="201"/>
        <end position="224"/>
    </location>
</feature>